<sequence>EEIQTAILDYCKINQGLVSSAGTLWEAFNVVIWGICLAKQHGVLRALRRKLAGLEAQLAGLDRRLASAWSASLSAEFREVLSCYKEAALRKGCYLGKEAKARRYGEGERAGKT</sequence>
<accession>A0AAV7N253</accession>
<comment type="caution">
    <text evidence="2">The sequence shown here is derived from an EMBL/GenBank/DDBJ whole genome shotgun (WGS) entry which is preliminary data.</text>
</comment>
<evidence type="ECO:0000313" key="2">
    <source>
        <dbReference type="EMBL" id="KAJ1106715.1"/>
    </source>
</evidence>
<dbReference type="EMBL" id="JANPWB010000013">
    <property type="protein sequence ID" value="KAJ1106715.1"/>
    <property type="molecule type" value="Genomic_DNA"/>
</dbReference>
<feature type="coiled-coil region" evidence="1">
    <location>
        <begin position="37"/>
        <end position="64"/>
    </location>
</feature>
<dbReference type="Proteomes" id="UP001066276">
    <property type="component" value="Chromosome 9"/>
</dbReference>
<feature type="non-terminal residue" evidence="2">
    <location>
        <position position="1"/>
    </location>
</feature>
<dbReference type="AlphaFoldDB" id="A0AAV7N253"/>
<evidence type="ECO:0000256" key="1">
    <source>
        <dbReference type="SAM" id="Coils"/>
    </source>
</evidence>
<organism evidence="2 3">
    <name type="scientific">Pleurodeles waltl</name>
    <name type="common">Iberian ribbed newt</name>
    <dbReference type="NCBI Taxonomy" id="8319"/>
    <lineage>
        <taxon>Eukaryota</taxon>
        <taxon>Metazoa</taxon>
        <taxon>Chordata</taxon>
        <taxon>Craniata</taxon>
        <taxon>Vertebrata</taxon>
        <taxon>Euteleostomi</taxon>
        <taxon>Amphibia</taxon>
        <taxon>Batrachia</taxon>
        <taxon>Caudata</taxon>
        <taxon>Salamandroidea</taxon>
        <taxon>Salamandridae</taxon>
        <taxon>Pleurodelinae</taxon>
        <taxon>Pleurodeles</taxon>
    </lineage>
</organism>
<evidence type="ECO:0000313" key="3">
    <source>
        <dbReference type="Proteomes" id="UP001066276"/>
    </source>
</evidence>
<name>A0AAV7N253_PLEWA</name>
<reference evidence="2" key="1">
    <citation type="journal article" date="2022" name="bioRxiv">
        <title>Sequencing and chromosome-scale assembly of the giantPleurodeles waltlgenome.</title>
        <authorList>
            <person name="Brown T."/>
            <person name="Elewa A."/>
            <person name="Iarovenko S."/>
            <person name="Subramanian E."/>
            <person name="Araus A.J."/>
            <person name="Petzold A."/>
            <person name="Susuki M."/>
            <person name="Suzuki K.-i.T."/>
            <person name="Hayashi T."/>
            <person name="Toyoda A."/>
            <person name="Oliveira C."/>
            <person name="Osipova E."/>
            <person name="Leigh N.D."/>
            <person name="Simon A."/>
            <person name="Yun M.H."/>
        </authorList>
    </citation>
    <scope>NUCLEOTIDE SEQUENCE</scope>
    <source>
        <strain evidence="2">20211129_DDA</strain>
        <tissue evidence="2">Liver</tissue>
    </source>
</reference>
<gene>
    <name evidence="2" type="ORF">NDU88_004115</name>
</gene>
<keyword evidence="3" id="KW-1185">Reference proteome</keyword>
<protein>
    <submittedName>
        <fullName evidence="2">Uncharacterized protein</fullName>
    </submittedName>
</protein>
<proteinExistence type="predicted"/>
<keyword evidence="1" id="KW-0175">Coiled coil</keyword>
<feature type="non-terminal residue" evidence="2">
    <location>
        <position position="113"/>
    </location>
</feature>